<keyword evidence="4" id="KW-0732">Signal</keyword>
<evidence type="ECO:0000256" key="7">
    <source>
        <dbReference type="ARBA" id="ARBA00023180"/>
    </source>
</evidence>
<evidence type="ECO:0000256" key="5">
    <source>
        <dbReference type="ARBA" id="ARBA00023136"/>
    </source>
</evidence>
<organism evidence="10 11">
    <name type="scientific">Takifugu bimaculatus</name>
    <dbReference type="NCBI Taxonomy" id="433685"/>
    <lineage>
        <taxon>Eukaryota</taxon>
        <taxon>Metazoa</taxon>
        <taxon>Chordata</taxon>
        <taxon>Craniata</taxon>
        <taxon>Vertebrata</taxon>
        <taxon>Euteleostomi</taxon>
        <taxon>Actinopterygii</taxon>
        <taxon>Neopterygii</taxon>
        <taxon>Teleostei</taxon>
        <taxon>Neoteleostei</taxon>
        <taxon>Acanthomorphata</taxon>
        <taxon>Eupercaria</taxon>
        <taxon>Tetraodontiformes</taxon>
        <taxon>Tetradontoidea</taxon>
        <taxon>Tetraodontidae</taxon>
        <taxon>Takifugu</taxon>
    </lineage>
</organism>
<dbReference type="GO" id="GO:0035036">
    <property type="term" value="P:sperm-egg recognition"/>
    <property type="evidence" value="ECO:0007669"/>
    <property type="project" value="TreeGrafter"/>
</dbReference>
<evidence type="ECO:0008006" key="12">
    <source>
        <dbReference type="Google" id="ProtNLM"/>
    </source>
</evidence>
<keyword evidence="9" id="KW-1133">Transmembrane helix</keyword>
<evidence type="ECO:0000256" key="3">
    <source>
        <dbReference type="ARBA" id="ARBA00022622"/>
    </source>
</evidence>
<protein>
    <recommendedName>
        <fullName evidence="12">UPAR/Ly6 domain-containing protein</fullName>
    </recommendedName>
</protein>
<keyword evidence="7" id="KW-0325">Glycoprotein</keyword>
<evidence type="ECO:0000256" key="9">
    <source>
        <dbReference type="SAM" id="Phobius"/>
    </source>
</evidence>
<keyword evidence="2" id="KW-1003">Cell membrane</keyword>
<dbReference type="PANTHER" id="PTHR47613">
    <property type="entry name" value="SPERM ACROSOME MEMBRANE-ASSOCIATED PROTEIN 4"/>
    <property type="match status" value="1"/>
</dbReference>
<keyword evidence="9" id="KW-0812">Transmembrane</keyword>
<name>A0A4Z2C800_9TELE</name>
<evidence type="ECO:0000313" key="10">
    <source>
        <dbReference type="EMBL" id="TNN00284.1"/>
    </source>
</evidence>
<dbReference type="GO" id="GO:0005886">
    <property type="term" value="C:plasma membrane"/>
    <property type="evidence" value="ECO:0007669"/>
    <property type="project" value="UniProtKB-SubCell"/>
</dbReference>
<keyword evidence="3" id="KW-0336">GPI-anchor</keyword>
<keyword evidence="5 9" id="KW-0472">Membrane</keyword>
<dbReference type="AlphaFoldDB" id="A0A4Z2C800"/>
<dbReference type="InterPro" id="IPR046354">
    <property type="entry name" value="SPACA4/Bouncer"/>
</dbReference>
<keyword evidence="8" id="KW-0449">Lipoprotein</keyword>
<dbReference type="EMBL" id="SWLE01000004">
    <property type="protein sequence ID" value="TNN00284.1"/>
    <property type="molecule type" value="Genomic_DNA"/>
</dbReference>
<feature type="transmembrane region" description="Helical" evidence="9">
    <location>
        <begin position="20"/>
        <end position="44"/>
    </location>
</feature>
<keyword evidence="11" id="KW-1185">Reference proteome</keyword>
<sequence length="189" mass="21197">MNLNQTTRHTAPPGPQPGFIFFFALIPFLLLALLVCIAVVVACLRRRSRSDDLRHRLIPLYRYDPTEDLGLGDCEEEELAHKTDSCVNTTSRCPPTQRCSSSRGHYGLVHVLSAQGCMDVALCGSYEILSFKGTDFNVSHTCCCKDKCNTPPKTGPNMELLLGMITEKEYSDIRNVLQEEFWDSCANYI</sequence>
<evidence type="ECO:0000313" key="11">
    <source>
        <dbReference type="Proteomes" id="UP000516260"/>
    </source>
</evidence>
<keyword evidence="6" id="KW-1015">Disulfide bond</keyword>
<dbReference type="PANTHER" id="PTHR47613:SF1">
    <property type="entry name" value="SPERM ACROSOME MEMBRANE-ASSOCIATED PROTEIN 4"/>
    <property type="match status" value="1"/>
</dbReference>
<accession>A0A4Z2C800</accession>
<gene>
    <name evidence="10" type="ORF">fugu_011530</name>
</gene>
<evidence type="ECO:0000256" key="4">
    <source>
        <dbReference type="ARBA" id="ARBA00022729"/>
    </source>
</evidence>
<evidence type="ECO:0000256" key="1">
    <source>
        <dbReference type="ARBA" id="ARBA00004609"/>
    </source>
</evidence>
<dbReference type="GO" id="GO:0098552">
    <property type="term" value="C:side of membrane"/>
    <property type="evidence" value="ECO:0007669"/>
    <property type="project" value="UniProtKB-KW"/>
</dbReference>
<proteinExistence type="predicted"/>
<reference evidence="10 11" key="1">
    <citation type="submission" date="2019-04" db="EMBL/GenBank/DDBJ databases">
        <title>The sequence and de novo assembly of Takifugu bimaculatus genome using PacBio and Hi-C technologies.</title>
        <authorList>
            <person name="Xu P."/>
            <person name="Liu B."/>
            <person name="Zhou Z."/>
        </authorList>
    </citation>
    <scope>NUCLEOTIDE SEQUENCE [LARGE SCALE GENOMIC DNA]</scope>
    <source>
        <strain evidence="10">TB-2018</strain>
        <tissue evidence="10">Muscle</tissue>
    </source>
</reference>
<dbReference type="Proteomes" id="UP000516260">
    <property type="component" value="Chromosome 12"/>
</dbReference>
<evidence type="ECO:0000256" key="6">
    <source>
        <dbReference type="ARBA" id="ARBA00023157"/>
    </source>
</evidence>
<evidence type="ECO:0000256" key="8">
    <source>
        <dbReference type="ARBA" id="ARBA00023288"/>
    </source>
</evidence>
<evidence type="ECO:0000256" key="2">
    <source>
        <dbReference type="ARBA" id="ARBA00022475"/>
    </source>
</evidence>
<comment type="subcellular location">
    <subcellularLocation>
        <location evidence="1">Cell membrane</location>
        <topology evidence="1">Lipid-anchor</topology>
        <topology evidence="1">GPI-anchor</topology>
    </subcellularLocation>
</comment>
<comment type="caution">
    <text evidence="10">The sequence shown here is derived from an EMBL/GenBank/DDBJ whole genome shotgun (WGS) entry which is preliminary data.</text>
</comment>